<evidence type="ECO:0000313" key="10">
    <source>
        <dbReference type="EMBL" id="MDP0399497.1"/>
    </source>
</evidence>
<organism evidence="10 11">
    <name type="scientific">Tsukamurella strandjordii</name>
    <dbReference type="NCBI Taxonomy" id="147577"/>
    <lineage>
        <taxon>Bacteria</taxon>
        <taxon>Bacillati</taxon>
        <taxon>Actinomycetota</taxon>
        <taxon>Actinomycetes</taxon>
        <taxon>Mycobacteriales</taxon>
        <taxon>Tsukamurellaceae</taxon>
        <taxon>Tsukamurella</taxon>
    </lineage>
</organism>
<feature type="transmembrane region" description="Helical" evidence="9">
    <location>
        <begin position="112"/>
        <end position="134"/>
    </location>
</feature>
<gene>
    <name evidence="10" type="ORF">Q7X28_16345</name>
</gene>
<evidence type="ECO:0000256" key="7">
    <source>
        <dbReference type="ARBA" id="ARBA00043987"/>
    </source>
</evidence>
<name>A0AA90NBK9_9ACTN</name>
<feature type="transmembrane region" description="Helical" evidence="9">
    <location>
        <begin position="234"/>
        <end position="252"/>
    </location>
</feature>
<dbReference type="GO" id="GO:0016757">
    <property type="term" value="F:glycosyltransferase activity"/>
    <property type="evidence" value="ECO:0007669"/>
    <property type="project" value="UniProtKB-KW"/>
</dbReference>
<dbReference type="Proteomes" id="UP001178281">
    <property type="component" value="Unassembled WGS sequence"/>
</dbReference>
<dbReference type="AlphaFoldDB" id="A0AA90NBK9"/>
<dbReference type="InterPro" id="IPR017822">
    <property type="entry name" value="MptA-like"/>
</dbReference>
<keyword evidence="4 9" id="KW-0812">Transmembrane</keyword>
<feature type="transmembrane region" description="Helical" evidence="9">
    <location>
        <begin position="325"/>
        <end position="347"/>
    </location>
</feature>
<proteinExistence type="inferred from homology"/>
<evidence type="ECO:0000256" key="8">
    <source>
        <dbReference type="NCBIfam" id="TIGR03459"/>
    </source>
</evidence>
<sequence>MSGSHDPVRTERDAGAARAAVGDAVRGYAAFLRSATGRPALLGCAGAVLTTLGSFGAGAIRVHDVTLESAHLSWLRYGHGLVLSSVLFWTGIALLMLAWVRLGRSALRDEVSARQIAGTIALWAAPLIVAVPLYSRDAYSYLAQGALLRDGFDPYEVGPVVNPNGLLDDVSGIWTTTTAPYGPLFILIAKWVTVICGDNALTGTIALRLVMLPGIALSVWGVSRLAQHFGARPAVSLWFAVLNPLVIVHLVGGVHNEALMVGLMVTGIVLVLRRKHWFGVAVIVTAVAVKGTAAIALPFVVWIWYHHRREDDPSESGTRAFVSVGAASVAIFAALFAAFTAIAGVGLGWVTALAGSIKIINYITLPTAVAQITAFLAAPFTDLHLAPILVVTRALGIALLAITLVVLWWRYRQNERRNVMGILLGLLAVCVLSPASLPWYYTWPLAVAGAFTWSRRTLAIIVGISVWLMAVFMPTGSIGLYSWWNVLLAIALGALAGYSLAHPDPLKLRPKLGLQPVPA</sequence>
<dbReference type="InterPro" id="IPR049829">
    <property type="entry name" value="MptA/B-like"/>
</dbReference>
<accession>A0AA90NBK9</accession>
<keyword evidence="11" id="KW-1185">Reference proteome</keyword>
<keyword evidence="2" id="KW-0328">Glycosyltransferase</keyword>
<dbReference type="NCBIfam" id="TIGR03459">
    <property type="entry name" value="crt_membr"/>
    <property type="match status" value="1"/>
</dbReference>
<reference evidence="10" key="1">
    <citation type="submission" date="2023-08" db="EMBL/GenBank/DDBJ databases">
        <title>The draft genome of Tsukamurella strandjordii strain 050030.</title>
        <authorList>
            <person name="Zhao F."/>
            <person name="Feng Y."/>
            <person name="Zong Z."/>
        </authorList>
    </citation>
    <scope>NUCLEOTIDE SEQUENCE</scope>
    <source>
        <strain evidence="10">050030</strain>
    </source>
</reference>
<feature type="transmembrane region" description="Helical" evidence="9">
    <location>
        <begin position="480"/>
        <end position="501"/>
    </location>
</feature>
<keyword evidence="3" id="KW-0808">Transferase</keyword>
<evidence type="ECO:0000256" key="2">
    <source>
        <dbReference type="ARBA" id="ARBA00022676"/>
    </source>
</evidence>
<feature type="transmembrane region" description="Helical" evidence="9">
    <location>
        <begin position="280"/>
        <end position="305"/>
    </location>
</feature>
<evidence type="ECO:0000256" key="9">
    <source>
        <dbReference type="SAM" id="Phobius"/>
    </source>
</evidence>
<dbReference type="EMBL" id="JAUTIX010000006">
    <property type="protein sequence ID" value="MDP0399497.1"/>
    <property type="molecule type" value="Genomic_DNA"/>
</dbReference>
<feature type="transmembrane region" description="Helical" evidence="9">
    <location>
        <begin position="40"/>
        <end position="60"/>
    </location>
</feature>
<dbReference type="RefSeq" id="WP_220655815.1">
    <property type="nucleotide sequence ID" value="NZ_CBCSFC010000006.1"/>
</dbReference>
<comment type="subcellular location">
    <subcellularLocation>
        <location evidence="1">Membrane</location>
        <topology evidence="1">Multi-pass membrane protein</topology>
    </subcellularLocation>
</comment>
<evidence type="ECO:0000256" key="6">
    <source>
        <dbReference type="ARBA" id="ARBA00023136"/>
    </source>
</evidence>
<evidence type="ECO:0000256" key="4">
    <source>
        <dbReference type="ARBA" id="ARBA00022692"/>
    </source>
</evidence>
<evidence type="ECO:0000313" key="11">
    <source>
        <dbReference type="Proteomes" id="UP001178281"/>
    </source>
</evidence>
<feature type="transmembrane region" description="Helical" evidence="9">
    <location>
        <begin position="359"/>
        <end position="380"/>
    </location>
</feature>
<evidence type="ECO:0000256" key="3">
    <source>
        <dbReference type="ARBA" id="ARBA00022679"/>
    </source>
</evidence>
<feature type="transmembrane region" description="Helical" evidence="9">
    <location>
        <begin position="200"/>
        <end position="222"/>
    </location>
</feature>
<comment type="caution">
    <text evidence="10">The sequence shown here is derived from an EMBL/GenBank/DDBJ whole genome shotgun (WGS) entry which is preliminary data.</text>
</comment>
<keyword evidence="5 9" id="KW-1133">Transmembrane helix</keyword>
<dbReference type="Pfam" id="PF26314">
    <property type="entry name" value="MptA_B_family"/>
    <property type="match status" value="1"/>
</dbReference>
<evidence type="ECO:0000256" key="5">
    <source>
        <dbReference type="ARBA" id="ARBA00022989"/>
    </source>
</evidence>
<dbReference type="GO" id="GO:0016020">
    <property type="term" value="C:membrane"/>
    <property type="evidence" value="ECO:0007669"/>
    <property type="project" value="UniProtKB-SubCell"/>
</dbReference>
<dbReference type="NCBIfam" id="NF038066">
    <property type="entry name" value="MptB"/>
    <property type="match status" value="1"/>
</dbReference>
<feature type="transmembrane region" description="Helical" evidence="9">
    <location>
        <begin position="80"/>
        <end position="100"/>
    </location>
</feature>
<feature type="transmembrane region" description="Helical" evidence="9">
    <location>
        <begin position="453"/>
        <end position="473"/>
    </location>
</feature>
<keyword evidence="6 9" id="KW-0472">Membrane</keyword>
<evidence type="ECO:0000256" key="1">
    <source>
        <dbReference type="ARBA" id="ARBA00004141"/>
    </source>
</evidence>
<feature type="transmembrane region" description="Helical" evidence="9">
    <location>
        <begin position="421"/>
        <end position="441"/>
    </location>
</feature>
<comment type="similarity">
    <text evidence="7">Belongs to the MptA/B family.</text>
</comment>
<feature type="transmembrane region" description="Helical" evidence="9">
    <location>
        <begin position="386"/>
        <end position="409"/>
    </location>
</feature>
<protein>
    <recommendedName>
        <fullName evidence="8">Alpha-(1-&gt;6)-mannopyranosyltransferase A</fullName>
    </recommendedName>
</protein>